<feature type="disulfide bond" evidence="5">
    <location>
        <begin position="593"/>
        <end position="620"/>
    </location>
</feature>
<evidence type="ECO:0000256" key="8">
    <source>
        <dbReference type="SAM" id="SignalP"/>
    </source>
</evidence>
<keyword evidence="12" id="KW-1185">Reference proteome</keyword>
<dbReference type="EnsemblMetazoa" id="Aqu2.1.41705_001">
    <property type="protein sequence ID" value="Aqu2.1.41705_001"/>
    <property type="gene ID" value="Aqu2.1.41705"/>
</dbReference>
<evidence type="ECO:0000256" key="7">
    <source>
        <dbReference type="SAM" id="Phobius"/>
    </source>
</evidence>
<feature type="disulfide bond" evidence="5">
    <location>
        <begin position="472"/>
        <end position="499"/>
    </location>
</feature>
<feature type="compositionally biased region" description="Pro residues" evidence="6">
    <location>
        <begin position="912"/>
        <end position="928"/>
    </location>
</feature>
<dbReference type="eggNOG" id="KOG4297">
    <property type="taxonomic scope" value="Eukaryota"/>
</dbReference>
<feature type="region of interest" description="Disordered" evidence="6">
    <location>
        <begin position="909"/>
        <end position="982"/>
    </location>
</feature>
<dbReference type="PROSITE" id="PS50923">
    <property type="entry name" value="SUSHI"/>
    <property type="match status" value="9"/>
</dbReference>
<dbReference type="eggNOG" id="KOG4291">
    <property type="taxonomic scope" value="Eukaryota"/>
</dbReference>
<dbReference type="SMART" id="SM00539">
    <property type="entry name" value="NIDO"/>
    <property type="match status" value="1"/>
</dbReference>
<feature type="domain" description="Sushi" evidence="9">
    <location>
        <begin position="623"/>
        <end position="687"/>
    </location>
</feature>
<evidence type="ECO:0000259" key="10">
    <source>
        <dbReference type="PROSITE" id="PS51220"/>
    </source>
</evidence>
<sequence length="1012" mass="109099">MFALLPALAFLLLFDSSRANSKSQALTRSQLLSFGPGTNDNTLQRGDDMTASIRLSLPFTFYNTTYTELFVSTNGAISLGDDSSSLVNVQFPQDMMDQPLIAPYLADVDTTGIGNVYYRHSNAAADLEYANEFIRNTGTFASSSASQIVVVTWDSVGYYRSKTNKVNTFQCILGWNAQESFAIFLYVNPLLWTTGDANGGRNGVGGMQAQVGFIAGDGSRFFTLPGSGSNFVLALDSDTNIMQPGRYVFQINSDITEPTVVDCGRLQAPMDGSIAFQFDLTTFNSVATYSCNFGFTLIGSANRTCQLNGSWSPDAPTCNVTDCGTLDFDRSTTDVVKNGTGLYAVARYSCIIGYVLQGNSIRTCQTNSMWSGTDPTCEPIVCDKALLFPANTTALTINANRFTFRSIATYTCLPGYVVRSAITRTCQSDGTWSSTPSYCEFINCNNPPTNNEVGLSVQFTSTFLNAQATYSCASGYTFNGTALRTCGTNGQWSGSTPQCIPVDCGMPPGITGRDNLMANFDPSNTTFGNVVVYSCDIGFRLVGSSSLTCLASGSWSGVAPTCQVNDCGPLNPNRPLMVSYNTTIVNSTANYSCETGYEINGNPTSSCQPNGQWSGPEPSCIGVDCGDPPQVAGTGPTRPISSSTSNRFPSVVQYSCITGYELVGSAFISCLPNGSWSSSEVTSRCRPVDCGSPEDESFFLFNDEINVTITSTEFGGIATYRCLEEGMVIDGNDRRVCGADGNWTGTTPTNCTFVDCGIPELPSFGFGGVVRDFNETIFNSTVTYSCDDDDLTPVGEPVRVCQANGQWSGEPLYCRRRTNLFVIGLSIGVTIGGILLLLLLLLLLLICLYCCCAGKKGNTTPKEKKDRFGSRDILVSNENLYRNPAVELPQKNGHAYDEPEVVVMKETTVESTPPPVLPPKPVTPPPPAVVERPAPLLQAEAPPSKKQESNNVTIPRVIPQVGSQEETIDFGPDDPFEGVDDKDIDSVHNFRLHYLGNDDNQSISSDKKYYAI</sequence>
<dbReference type="InterPro" id="IPR000436">
    <property type="entry name" value="Sushi_SCR_CCP_dom"/>
</dbReference>
<dbReference type="InterPro" id="IPR035976">
    <property type="entry name" value="Sushi/SCR/CCP_sf"/>
</dbReference>
<feature type="domain" description="Sushi" evidence="9">
    <location>
        <begin position="380"/>
        <end position="441"/>
    </location>
</feature>
<feature type="domain" description="Sushi" evidence="9">
    <location>
        <begin position="754"/>
        <end position="816"/>
    </location>
</feature>
<dbReference type="PANTHER" id="PTHR19325">
    <property type="entry name" value="COMPLEMENT COMPONENT-RELATED SUSHI DOMAIN-CONTAINING"/>
    <property type="match status" value="1"/>
</dbReference>
<feature type="domain" description="Sushi" evidence="9">
    <location>
        <begin position="261"/>
        <end position="320"/>
    </location>
</feature>
<evidence type="ECO:0008006" key="13">
    <source>
        <dbReference type="Google" id="ProtNLM"/>
    </source>
</evidence>
<name>A0A1X7VPD3_AMPQE</name>
<keyword evidence="7" id="KW-0472">Membrane</keyword>
<evidence type="ECO:0000256" key="3">
    <source>
        <dbReference type="ARBA" id="ARBA00023157"/>
    </source>
</evidence>
<dbReference type="PROSITE" id="PS51220">
    <property type="entry name" value="NIDO"/>
    <property type="match status" value="1"/>
</dbReference>
<evidence type="ECO:0000256" key="4">
    <source>
        <dbReference type="ARBA" id="ARBA00023180"/>
    </source>
</evidence>
<feature type="signal peptide" evidence="8">
    <location>
        <begin position="1"/>
        <end position="19"/>
    </location>
</feature>
<proteinExistence type="predicted"/>
<organism evidence="11">
    <name type="scientific">Amphimedon queenslandica</name>
    <name type="common">Sponge</name>
    <dbReference type="NCBI Taxonomy" id="400682"/>
    <lineage>
        <taxon>Eukaryota</taxon>
        <taxon>Metazoa</taxon>
        <taxon>Porifera</taxon>
        <taxon>Demospongiae</taxon>
        <taxon>Heteroscleromorpha</taxon>
        <taxon>Haplosclerida</taxon>
        <taxon>Niphatidae</taxon>
        <taxon>Amphimedon</taxon>
    </lineage>
</organism>
<evidence type="ECO:0000256" key="1">
    <source>
        <dbReference type="ARBA" id="ARBA00022659"/>
    </source>
</evidence>
<dbReference type="PANTHER" id="PTHR19325:SF575">
    <property type="entry name" value="LOCOMOTION-RELATED PROTEIN HIKARU GENKI"/>
    <property type="match status" value="1"/>
</dbReference>
<feature type="domain" description="Sushi" evidence="9">
    <location>
        <begin position="442"/>
        <end position="501"/>
    </location>
</feature>
<evidence type="ECO:0000256" key="5">
    <source>
        <dbReference type="PROSITE-ProRule" id="PRU00302"/>
    </source>
</evidence>
<keyword evidence="7" id="KW-1133">Transmembrane helix</keyword>
<dbReference type="GO" id="GO:0007160">
    <property type="term" value="P:cell-matrix adhesion"/>
    <property type="evidence" value="ECO:0007669"/>
    <property type="project" value="InterPro"/>
</dbReference>
<feature type="chain" id="PRO_5010870129" description="Sushi, von Willebrand factor type A, EGF and pentraxin domain-containing protein 1" evidence="8">
    <location>
        <begin position="20"/>
        <end position="1012"/>
    </location>
</feature>
<keyword evidence="3 5" id="KW-1015">Disulfide bond</keyword>
<dbReference type="Gene3D" id="2.10.70.10">
    <property type="entry name" value="Complement Module, domain 1"/>
    <property type="match status" value="9"/>
</dbReference>
<dbReference type="InParanoid" id="A0A1X7VPD3"/>
<evidence type="ECO:0000313" key="11">
    <source>
        <dbReference type="EnsemblMetazoa" id="Aqu2.1.41705_001"/>
    </source>
</evidence>
<dbReference type="KEGG" id="aqu:100634470"/>
<dbReference type="AlphaFoldDB" id="A0A1X7VPD3"/>
<feature type="disulfide bond" evidence="5">
    <location>
        <begin position="535"/>
        <end position="562"/>
    </location>
</feature>
<feature type="disulfide bond" evidence="5">
    <location>
        <begin position="350"/>
        <end position="377"/>
    </location>
</feature>
<dbReference type="Pfam" id="PF06119">
    <property type="entry name" value="NIDO"/>
    <property type="match status" value="1"/>
</dbReference>
<dbReference type="InterPro" id="IPR003886">
    <property type="entry name" value="NIDO_dom"/>
</dbReference>
<evidence type="ECO:0000256" key="2">
    <source>
        <dbReference type="ARBA" id="ARBA00022737"/>
    </source>
</evidence>
<reference evidence="12" key="1">
    <citation type="journal article" date="2010" name="Nature">
        <title>The Amphimedon queenslandica genome and the evolution of animal complexity.</title>
        <authorList>
            <person name="Srivastava M."/>
            <person name="Simakov O."/>
            <person name="Chapman J."/>
            <person name="Fahey B."/>
            <person name="Gauthier M.E."/>
            <person name="Mitros T."/>
            <person name="Richards G.S."/>
            <person name="Conaco C."/>
            <person name="Dacre M."/>
            <person name="Hellsten U."/>
            <person name="Larroux C."/>
            <person name="Putnam N.H."/>
            <person name="Stanke M."/>
            <person name="Adamska M."/>
            <person name="Darling A."/>
            <person name="Degnan S.M."/>
            <person name="Oakley T.H."/>
            <person name="Plachetzki D.C."/>
            <person name="Zhai Y."/>
            <person name="Adamski M."/>
            <person name="Calcino A."/>
            <person name="Cummins S.F."/>
            <person name="Goodstein D.M."/>
            <person name="Harris C."/>
            <person name="Jackson D.J."/>
            <person name="Leys S.P."/>
            <person name="Shu S."/>
            <person name="Woodcroft B.J."/>
            <person name="Vervoort M."/>
            <person name="Kosik K.S."/>
            <person name="Manning G."/>
            <person name="Degnan B.M."/>
            <person name="Rokhsar D.S."/>
        </authorList>
    </citation>
    <scope>NUCLEOTIDE SEQUENCE [LARGE SCALE GENOMIC DNA]</scope>
</reference>
<keyword evidence="7" id="KW-0812">Transmembrane</keyword>
<comment type="caution">
    <text evidence="5">Lacks conserved residue(s) required for the propagation of feature annotation.</text>
</comment>
<dbReference type="Proteomes" id="UP000007879">
    <property type="component" value="Unassembled WGS sequence"/>
</dbReference>
<keyword evidence="4" id="KW-0325">Glycoprotein</keyword>
<feature type="transmembrane region" description="Helical" evidence="7">
    <location>
        <begin position="820"/>
        <end position="852"/>
    </location>
</feature>
<gene>
    <name evidence="11" type="primary">100634470</name>
</gene>
<dbReference type="OrthoDB" id="406096at2759"/>
<feature type="disulfide bond" evidence="5">
    <location>
        <begin position="291"/>
        <end position="318"/>
    </location>
</feature>
<dbReference type="SMART" id="SM00032">
    <property type="entry name" value="CCP"/>
    <property type="match status" value="9"/>
</dbReference>
<keyword evidence="8" id="KW-0732">Signal</keyword>
<dbReference type="InterPro" id="IPR050350">
    <property type="entry name" value="Compl-Cell_Adhes-Reg"/>
</dbReference>
<evidence type="ECO:0000256" key="6">
    <source>
        <dbReference type="SAM" id="MobiDB-lite"/>
    </source>
</evidence>
<dbReference type="CDD" id="cd00033">
    <property type="entry name" value="CCP"/>
    <property type="match status" value="9"/>
</dbReference>
<feature type="disulfide bond" evidence="5">
    <location>
        <begin position="412"/>
        <end position="439"/>
    </location>
</feature>
<feature type="domain" description="Sushi" evidence="9">
    <location>
        <begin position="502"/>
        <end position="564"/>
    </location>
</feature>
<accession>A0A1X7VPD3</accession>
<dbReference type="SUPFAM" id="SSF57535">
    <property type="entry name" value="Complement control module/SCR domain"/>
    <property type="match status" value="9"/>
</dbReference>
<feature type="compositionally biased region" description="Acidic residues" evidence="6">
    <location>
        <begin position="966"/>
        <end position="978"/>
    </location>
</feature>
<keyword evidence="2" id="KW-0677">Repeat</keyword>
<keyword evidence="1 5" id="KW-0768">Sushi</keyword>
<evidence type="ECO:0000313" key="12">
    <source>
        <dbReference type="Proteomes" id="UP000007879"/>
    </source>
</evidence>
<reference evidence="11" key="2">
    <citation type="submission" date="2017-05" db="UniProtKB">
        <authorList>
            <consortium name="EnsemblMetazoa"/>
        </authorList>
    </citation>
    <scope>IDENTIFICATION</scope>
</reference>
<feature type="domain" description="Sushi" evidence="9">
    <location>
        <begin position="321"/>
        <end position="379"/>
    </location>
</feature>
<evidence type="ECO:0000259" key="9">
    <source>
        <dbReference type="PROSITE" id="PS50923"/>
    </source>
</evidence>
<feature type="domain" description="Sushi" evidence="9">
    <location>
        <begin position="688"/>
        <end position="753"/>
    </location>
</feature>
<dbReference type="EnsemblMetazoa" id="XM_011411322.2">
    <property type="protein sequence ID" value="XP_011409624.1"/>
    <property type="gene ID" value="LOC100634470"/>
</dbReference>
<protein>
    <recommendedName>
        <fullName evidence="13">Sushi, von Willebrand factor type A, EGF and pentraxin domain-containing protein 1</fullName>
    </recommendedName>
</protein>
<dbReference type="Pfam" id="PF00084">
    <property type="entry name" value="Sushi"/>
    <property type="match status" value="9"/>
</dbReference>
<feature type="domain" description="NIDO" evidence="10">
    <location>
        <begin position="103"/>
        <end position="254"/>
    </location>
</feature>
<feature type="domain" description="Sushi" evidence="9">
    <location>
        <begin position="565"/>
        <end position="622"/>
    </location>
</feature>